<dbReference type="Pfam" id="PF00406">
    <property type="entry name" value="ADK"/>
    <property type="match status" value="1"/>
</dbReference>
<dbReference type="GO" id="GO:0004017">
    <property type="term" value="F:AMP kinase activity"/>
    <property type="evidence" value="ECO:0007669"/>
    <property type="project" value="UniProtKB-EC"/>
</dbReference>
<evidence type="ECO:0000256" key="1">
    <source>
        <dbReference type="ARBA" id="ARBA00007220"/>
    </source>
</evidence>
<accession>A0A0A9CTK7</accession>
<sequence>MDNGKLVPDQVVTDMAVSRLSQPDAQERGWLLDGYPRSFSQAQSLESRKIRPDIFIVLEVNITHASIF</sequence>
<dbReference type="AlphaFoldDB" id="A0A0A9CTK7"/>
<name>A0A0A9CTK7_ARUDO</name>
<comment type="similarity">
    <text evidence="1">Belongs to the adenylate kinase family.</text>
</comment>
<evidence type="ECO:0000256" key="3">
    <source>
        <dbReference type="ARBA" id="ARBA00022679"/>
    </source>
</evidence>
<reference evidence="6" key="1">
    <citation type="submission" date="2014-09" db="EMBL/GenBank/DDBJ databases">
        <authorList>
            <person name="Magalhaes I.L.F."/>
            <person name="Oliveira U."/>
            <person name="Santos F.R."/>
            <person name="Vidigal T.H.D.A."/>
            <person name="Brescovit A.D."/>
            <person name="Santos A.J."/>
        </authorList>
    </citation>
    <scope>NUCLEOTIDE SEQUENCE</scope>
    <source>
        <tissue evidence="6">Shoot tissue taken approximately 20 cm above the soil surface</tissue>
    </source>
</reference>
<evidence type="ECO:0000313" key="6">
    <source>
        <dbReference type="EMBL" id="JAD76715.1"/>
    </source>
</evidence>
<dbReference type="GO" id="GO:0005524">
    <property type="term" value="F:ATP binding"/>
    <property type="evidence" value="ECO:0007669"/>
    <property type="project" value="InterPro"/>
</dbReference>
<dbReference type="PANTHER" id="PTHR23359">
    <property type="entry name" value="NUCLEOTIDE KINASE"/>
    <property type="match status" value="1"/>
</dbReference>
<evidence type="ECO:0000256" key="4">
    <source>
        <dbReference type="ARBA" id="ARBA00022741"/>
    </source>
</evidence>
<dbReference type="Gene3D" id="3.40.50.300">
    <property type="entry name" value="P-loop containing nucleotide triphosphate hydrolases"/>
    <property type="match status" value="1"/>
</dbReference>
<evidence type="ECO:0000256" key="2">
    <source>
        <dbReference type="ARBA" id="ARBA00012955"/>
    </source>
</evidence>
<proteinExistence type="inferred from homology"/>
<dbReference type="EMBL" id="GBRH01221180">
    <property type="protein sequence ID" value="JAD76715.1"/>
    <property type="molecule type" value="Transcribed_RNA"/>
</dbReference>
<reference evidence="6" key="2">
    <citation type="journal article" date="2015" name="Data Brief">
        <title>Shoot transcriptome of the giant reed, Arundo donax.</title>
        <authorList>
            <person name="Barrero R.A."/>
            <person name="Guerrero F.D."/>
            <person name="Moolhuijzen P."/>
            <person name="Goolsby J.A."/>
            <person name="Tidwell J."/>
            <person name="Bellgard S.E."/>
            <person name="Bellgard M.I."/>
        </authorList>
    </citation>
    <scope>NUCLEOTIDE SEQUENCE</scope>
    <source>
        <tissue evidence="6">Shoot tissue taken approximately 20 cm above the soil surface</tissue>
    </source>
</reference>
<dbReference type="EC" id="2.7.4.3" evidence="2"/>
<dbReference type="InterPro" id="IPR033690">
    <property type="entry name" value="Adenylat_kinase_CS"/>
</dbReference>
<dbReference type="InterPro" id="IPR000850">
    <property type="entry name" value="Adenylat/UMP-CMP_kin"/>
</dbReference>
<keyword evidence="4" id="KW-0547">Nucleotide-binding</keyword>
<dbReference type="PROSITE" id="PS00113">
    <property type="entry name" value="ADENYLATE_KINASE"/>
    <property type="match status" value="1"/>
</dbReference>
<dbReference type="SUPFAM" id="SSF52540">
    <property type="entry name" value="P-loop containing nucleoside triphosphate hydrolases"/>
    <property type="match status" value="1"/>
</dbReference>
<keyword evidence="3" id="KW-0808">Transferase</keyword>
<protein>
    <recommendedName>
        <fullName evidence="2">adenylate kinase</fullName>
        <ecNumber evidence="2">2.7.4.3</ecNumber>
    </recommendedName>
</protein>
<organism evidence="6">
    <name type="scientific">Arundo donax</name>
    <name type="common">Giant reed</name>
    <name type="synonym">Donax arundinaceus</name>
    <dbReference type="NCBI Taxonomy" id="35708"/>
    <lineage>
        <taxon>Eukaryota</taxon>
        <taxon>Viridiplantae</taxon>
        <taxon>Streptophyta</taxon>
        <taxon>Embryophyta</taxon>
        <taxon>Tracheophyta</taxon>
        <taxon>Spermatophyta</taxon>
        <taxon>Magnoliopsida</taxon>
        <taxon>Liliopsida</taxon>
        <taxon>Poales</taxon>
        <taxon>Poaceae</taxon>
        <taxon>PACMAD clade</taxon>
        <taxon>Arundinoideae</taxon>
        <taxon>Arundineae</taxon>
        <taxon>Arundo</taxon>
    </lineage>
</organism>
<dbReference type="InterPro" id="IPR027417">
    <property type="entry name" value="P-loop_NTPase"/>
</dbReference>
<evidence type="ECO:0000256" key="5">
    <source>
        <dbReference type="ARBA" id="ARBA00022777"/>
    </source>
</evidence>
<keyword evidence="5" id="KW-0418">Kinase</keyword>